<evidence type="ECO:0000256" key="2">
    <source>
        <dbReference type="ARBA" id="ARBA00004479"/>
    </source>
</evidence>
<dbReference type="PRINTS" id="PR00019">
    <property type="entry name" value="LEURICHRPT"/>
</dbReference>
<dbReference type="FunFam" id="3.80.10.10:FF:000041">
    <property type="entry name" value="LRR receptor-like serine/threonine-protein kinase ERECTA"/>
    <property type="match status" value="1"/>
</dbReference>
<accession>A0AA38CQG1</accession>
<dbReference type="InterPro" id="IPR017441">
    <property type="entry name" value="Protein_kinase_ATP_BS"/>
</dbReference>
<keyword evidence="9 20" id="KW-0812">Transmembrane</keyword>
<evidence type="ECO:0000256" key="19">
    <source>
        <dbReference type="PROSITE-ProRule" id="PRU10141"/>
    </source>
</evidence>
<evidence type="ECO:0000256" key="12">
    <source>
        <dbReference type="ARBA" id="ARBA00022741"/>
    </source>
</evidence>
<evidence type="ECO:0000256" key="9">
    <source>
        <dbReference type="ARBA" id="ARBA00022692"/>
    </source>
</evidence>
<keyword evidence="5" id="KW-1003">Cell membrane</keyword>
<evidence type="ECO:0000256" key="21">
    <source>
        <dbReference type="SAM" id="SignalP"/>
    </source>
</evidence>
<feature type="chain" id="PRO_5041333180" description="non-specific serine/threonine protein kinase" evidence="21">
    <location>
        <begin position="23"/>
        <end position="906"/>
    </location>
</feature>
<dbReference type="Pfam" id="PF13855">
    <property type="entry name" value="LRR_8"/>
    <property type="match status" value="3"/>
</dbReference>
<feature type="domain" description="Protein kinase" evidence="22">
    <location>
        <begin position="727"/>
        <end position="906"/>
    </location>
</feature>
<keyword evidence="18" id="KW-0325">Glycoprotein</keyword>
<evidence type="ECO:0000313" key="23">
    <source>
        <dbReference type="EMBL" id="KAH9303977.1"/>
    </source>
</evidence>
<dbReference type="Proteomes" id="UP000824469">
    <property type="component" value="Unassembled WGS sequence"/>
</dbReference>
<keyword evidence="10 21" id="KW-0732">Signal</keyword>
<evidence type="ECO:0000256" key="3">
    <source>
        <dbReference type="ARBA" id="ARBA00008684"/>
    </source>
</evidence>
<keyword evidence="14 19" id="KW-0067">ATP-binding</keyword>
<dbReference type="InterPro" id="IPR032675">
    <property type="entry name" value="LRR_dom_sf"/>
</dbReference>
<dbReference type="InterPro" id="IPR011009">
    <property type="entry name" value="Kinase-like_dom_sf"/>
</dbReference>
<organism evidence="23 24">
    <name type="scientific">Taxus chinensis</name>
    <name type="common">Chinese yew</name>
    <name type="synonym">Taxus wallichiana var. chinensis</name>
    <dbReference type="NCBI Taxonomy" id="29808"/>
    <lineage>
        <taxon>Eukaryota</taxon>
        <taxon>Viridiplantae</taxon>
        <taxon>Streptophyta</taxon>
        <taxon>Embryophyta</taxon>
        <taxon>Tracheophyta</taxon>
        <taxon>Spermatophyta</taxon>
        <taxon>Pinopsida</taxon>
        <taxon>Pinidae</taxon>
        <taxon>Conifers II</taxon>
        <taxon>Cupressales</taxon>
        <taxon>Taxaceae</taxon>
        <taxon>Taxus</taxon>
    </lineage>
</organism>
<dbReference type="SUPFAM" id="SSF52058">
    <property type="entry name" value="L domain-like"/>
    <property type="match status" value="2"/>
</dbReference>
<dbReference type="PROSITE" id="PS00107">
    <property type="entry name" value="PROTEIN_KINASE_ATP"/>
    <property type="match status" value="1"/>
</dbReference>
<gene>
    <name evidence="23" type="ORF">KI387_008381</name>
</gene>
<dbReference type="SUPFAM" id="SSF56112">
    <property type="entry name" value="Protein kinase-like (PK-like)"/>
    <property type="match status" value="1"/>
</dbReference>
<dbReference type="InterPro" id="IPR013210">
    <property type="entry name" value="LRR_N_plant-typ"/>
</dbReference>
<keyword evidence="16 20" id="KW-0472">Membrane</keyword>
<evidence type="ECO:0000256" key="17">
    <source>
        <dbReference type="ARBA" id="ARBA00023170"/>
    </source>
</evidence>
<evidence type="ECO:0000256" key="7">
    <source>
        <dbReference type="ARBA" id="ARBA00022614"/>
    </source>
</evidence>
<dbReference type="Pfam" id="PF23598">
    <property type="entry name" value="LRR_14"/>
    <property type="match status" value="1"/>
</dbReference>
<dbReference type="Pfam" id="PF08263">
    <property type="entry name" value="LRRNT_2"/>
    <property type="match status" value="1"/>
</dbReference>
<dbReference type="InterPro" id="IPR051809">
    <property type="entry name" value="Plant_receptor-like_S/T_kinase"/>
</dbReference>
<dbReference type="Gene3D" id="3.30.200.20">
    <property type="entry name" value="Phosphorylase Kinase, domain 1"/>
    <property type="match status" value="1"/>
</dbReference>
<protein>
    <recommendedName>
        <fullName evidence="4">non-specific serine/threonine protein kinase</fullName>
        <ecNumber evidence="4">2.7.11.1</ecNumber>
    </recommendedName>
</protein>
<proteinExistence type="inferred from homology"/>
<dbReference type="SMART" id="SM00220">
    <property type="entry name" value="S_TKc"/>
    <property type="match status" value="1"/>
</dbReference>
<keyword evidence="11" id="KW-0677">Repeat</keyword>
<keyword evidence="15 20" id="KW-1133">Transmembrane helix</keyword>
<dbReference type="Pfam" id="PF00069">
    <property type="entry name" value="Pkinase"/>
    <property type="match status" value="1"/>
</dbReference>
<dbReference type="EC" id="2.7.11.1" evidence="4"/>
<dbReference type="Pfam" id="PF00560">
    <property type="entry name" value="LRR_1"/>
    <property type="match status" value="2"/>
</dbReference>
<keyword evidence="6" id="KW-0723">Serine/threonine-protein kinase</keyword>
<dbReference type="GO" id="GO:0005524">
    <property type="term" value="F:ATP binding"/>
    <property type="evidence" value="ECO:0007669"/>
    <property type="project" value="UniProtKB-UniRule"/>
</dbReference>
<evidence type="ECO:0000256" key="20">
    <source>
        <dbReference type="SAM" id="Phobius"/>
    </source>
</evidence>
<dbReference type="PROSITE" id="PS50011">
    <property type="entry name" value="PROTEIN_KINASE_DOM"/>
    <property type="match status" value="1"/>
</dbReference>
<feature type="binding site" evidence="19">
    <location>
        <position position="755"/>
    </location>
    <ligand>
        <name>ATP</name>
        <dbReference type="ChEBI" id="CHEBI:30616"/>
    </ligand>
</feature>
<dbReference type="FunFam" id="3.80.10.10:FF:000101">
    <property type="entry name" value="LRR receptor-like serine/threonine-protein kinase ERECTA"/>
    <property type="match status" value="1"/>
</dbReference>
<feature type="transmembrane region" description="Helical" evidence="20">
    <location>
        <begin position="673"/>
        <end position="694"/>
    </location>
</feature>
<keyword evidence="8" id="KW-0808">Transferase</keyword>
<dbReference type="InterPro" id="IPR000719">
    <property type="entry name" value="Prot_kinase_dom"/>
</dbReference>
<evidence type="ECO:0000256" key="15">
    <source>
        <dbReference type="ARBA" id="ARBA00022989"/>
    </source>
</evidence>
<name>A0AA38CQG1_TAXCH</name>
<evidence type="ECO:0000313" key="24">
    <source>
        <dbReference type="Proteomes" id="UP000824469"/>
    </source>
</evidence>
<keyword evidence="7" id="KW-0433">Leucine-rich repeat</keyword>
<dbReference type="Gene3D" id="3.80.10.10">
    <property type="entry name" value="Ribonuclease Inhibitor"/>
    <property type="match status" value="4"/>
</dbReference>
<keyword evidence="13" id="KW-0418">Kinase</keyword>
<dbReference type="PANTHER" id="PTHR27008">
    <property type="entry name" value="OS04G0122200 PROTEIN"/>
    <property type="match status" value="1"/>
</dbReference>
<reference evidence="23 24" key="1">
    <citation type="journal article" date="2021" name="Nat. Plants">
        <title>The Taxus genome provides insights into paclitaxel biosynthesis.</title>
        <authorList>
            <person name="Xiong X."/>
            <person name="Gou J."/>
            <person name="Liao Q."/>
            <person name="Li Y."/>
            <person name="Zhou Q."/>
            <person name="Bi G."/>
            <person name="Li C."/>
            <person name="Du R."/>
            <person name="Wang X."/>
            <person name="Sun T."/>
            <person name="Guo L."/>
            <person name="Liang H."/>
            <person name="Lu P."/>
            <person name="Wu Y."/>
            <person name="Zhang Z."/>
            <person name="Ro D.K."/>
            <person name="Shang Y."/>
            <person name="Huang S."/>
            <person name="Yan J."/>
        </authorList>
    </citation>
    <scope>NUCLEOTIDE SEQUENCE [LARGE SCALE GENOMIC DNA]</scope>
    <source>
        <strain evidence="23">Ta-2019</strain>
    </source>
</reference>
<comment type="caution">
    <text evidence="23">The sequence shown here is derived from an EMBL/GenBank/DDBJ whole genome shotgun (WGS) entry which is preliminary data.</text>
</comment>
<comment type="subcellular location">
    <subcellularLocation>
        <location evidence="1">Cell membrane</location>
        <topology evidence="1">Single-pass membrane protein</topology>
    </subcellularLocation>
    <subcellularLocation>
        <location evidence="2">Membrane</location>
        <topology evidence="2">Single-pass type I membrane protein</topology>
    </subcellularLocation>
</comment>
<evidence type="ECO:0000256" key="11">
    <source>
        <dbReference type="ARBA" id="ARBA00022737"/>
    </source>
</evidence>
<evidence type="ECO:0000256" key="5">
    <source>
        <dbReference type="ARBA" id="ARBA00022475"/>
    </source>
</evidence>
<keyword evidence="12 19" id="KW-0547">Nucleotide-binding</keyword>
<evidence type="ECO:0000256" key="4">
    <source>
        <dbReference type="ARBA" id="ARBA00012513"/>
    </source>
</evidence>
<evidence type="ECO:0000256" key="6">
    <source>
        <dbReference type="ARBA" id="ARBA00022527"/>
    </source>
</evidence>
<dbReference type="InterPro" id="IPR008271">
    <property type="entry name" value="Ser/Thr_kinase_AS"/>
</dbReference>
<sequence length="906" mass="100418">MRKAMAPFFFIQVIILIWYSRAAHLSHPHTNNATDEEALLAFKSGITYDNMHWLTTWTANVSFCKWKGIQCSLRRQRVASLNLTTLGLEGTISPFLGNLSFLRILDLGNNTFHGHIPHHLGRLSRLRKLYLYTNRLEGSIPTTLSDCRSLQVMEMTDNHLTGNIPPQLGFLPDLEFINFPRNNLTGTIPNSLGNISSLLHIDFQENKLHGSIPWELGVLTQLTVLSLDFNHVTGRIPRSLSNCTSLQILSIVYNNLFGEIPSELCSKNTYLVGLYLGGNQLNGTIPVTLSNCTQLQILELSENLLTGIIPSELGKLSMLTWFSIQSNQLVSSNTSSLSILIALANCTLLEKIGLADNHLQGVIPISVGQLSTKLERVYLEENKLQGEIPPQIGNLSKLTILGLQKNLFTGVIPSTISKLQRLEQLDMKGNNLRGNIPKDIGTLKSLGLLNLAKNKISGNIPHSISLLQQIRYLYLYQNQLTGNIPSGIGKCLNLLGLDLSYNRLSGHIPPQIAGLSNLALSFDLSNNLLQGTLPAGISKMDQVRAIDISANQLTGHIPYVLGSCIALEYLNLSSNVLNGDIPDSLGELQNLQNLDLSFNNLSGKIPKSLGKIKVLQHLNFSMNQLSGEVPKEGIFKDLGLALLNGNLGLCGPWVKLPECSTTQNKSHRHLKRVVIPIVGMATLVIWCLLIGFLWRRYCKKHPKISYAFKLGHQKISHPELVAATNGFDEANLLGVGSFGKVYKGVLQNDRQVAIKVLILQNEDAHKSFERECKVLRRVRHRNLIRIITSYSDPEFKALIFPLMPNGNLDKFLHPESPQSSLGPSCSLDLIQRLNIAMDIAQGMEYLHHYCFVKIIHCDLKPSNVLLGEDMTAYLTDFGISRLFFRNSMDSGTSTHALKGSIGYIAP</sequence>
<keyword evidence="17" id="KW-0675">Receptor</keyword>
<evidence type="ECO:0000256" key="14">
    <source>
        <dbReference type="ARBA" id="ARBA00022840"/>
    </source>
</evidence>
<dbReference type="InterPro" id="IPR001611">
    <property type="entry name" value="Leu-rich_rpt"/>
</dbReference>
<dbReference type="SMART" id="SM00369">
    <property type="entry name" value="LRR_TYP"/>
    <property type="match status" value="7"/>
</dbReference>
<dbReference type="PROSITE" id="PS00108">
    <property type="entry name" value="PROTEIN_KINASE_ST"/>
    <property type="match status" value="1"/>
</dbReference>
<comment type="similarity">
    <text evidence="3">Belongs to the protein kinase superfamily. Ser/Thr protein kinase family.</text>
</comment>
<dbReference type="AlphaFoldDB" id="A0AA38CQG1"/>
<dbReference type="FunFam" id="3.80.10.10:FF:000288">
    <property type="entry name" value="LRR receptor-like serine/threonine-protein kinase EFR"/>
    <property type="match status" value="1"/>
</dbReference>
<dbReference type="EMBL" id="JAHRHJ020000008">
    <property type="protein sequence ID" value="KAH9303977.1"/>
    <property type="molecule type" value="Genomic_DNA"/>
</dbReference>
<evidence type="ECO:0000256" key="18">
    <source>
        <dbReference type="ARBA" id="ARBA00023180"/>
    </source>
</evidence>
<feature type="non-terminal residue" evidence="23">
    <location>
        <position position="906"/>
    </location>
</feature>
<keyword evidence="24" id="KW-1185">Reference proteome</keyword>
<dbReference type="InterPro" id="IPR003591">
    <property type="entry name" value="Leu-rich_rpt_typical-subtyp"/>
</dbReference>
<feature type="signal peptide" evidence="21">
    <location>
        <begin position="1"/>
        <end position="22"/>
    </location>
</feature>
<dbReference type="GO" id="GO:0005886">
    <property type="term" value="C:plasma membrane"/>
    <property type="evidence" value="ECO:0007669"/>
    <property type="project" value="UniProtKB-SubCell"/>
</dbReference>
<evidence type="ECO:0000256" key="10">
    <source>
        <dbReference type="ARBA" id="ARBA00022729"/>
    </source>
</evidence>
<evidence type="ECO:0000256" key="1">
    <source>
        <dbReference type="ARBA" id="ARBA00004162"/>
    </source>
</evidence>
<dbReference type="OMA" id="SYPANDM"/>
<dbReference type="GO" id="GO:0004674">
    <property type="term" value="F:protein serine/threonine kinase activity"/>
    <property type="evidence" value="ECO:0007669"/>
    <property type="project" value="UniProtKB-KW"/>
</dbReference>
<evidence type="ECO:0000259" key="22">
    <source>
        <dbReference type="PROSITE" id="PS50011"/>
    </source>
</evidence>
<evidence type="ECO:0000256" key="8">
    <source>
        <dbReference type="ARBA" id="ARBA00022679"/>
    </source>
</evidence>
<dbReference type="PANTHER" id="PTHR27008:SF281">
    <property type="entry name" value="OS06G0186100 PROTEIN"/>
    <property type="match status" value="1"/>
</dbReference>
<evidence type="ECO:0000256" key="16">
    <source>
        <dbReference type="ARBA" id="ARBA00023136"/>
    </source>
</evidence>
<dbReference type="Gene3D" id="1.10.510.10">
    <property type="entry name" value="Transferase(Phosphotransferase) domain 1"/>
    <property type="match status" value="1"/>
</dbReference>
<evidence type="ECO:0000256" key="13">
    <source>
        <dbReference type="ARBA" id="ARBA00022777"/>
    </source>
</evidence>
<dbReference type="InterPro" id="IPR055414">
    <property type="entry name" value="LRR_R13L4/SHOC2-like"/>
</dbReference>